<keyword evidence="7" id="KW-0479">Metal-binding</keyword>
<dbReference type="InterPro" id="IPR000917">
    <property type="entry name" value="Sulfatase_N"/>
</dbReference>
<dbReference type="AlphaFoldDB" id="A0A1F6GG67"/>
<dbReference type="Gene3D" id="3.30.1120.80">
    <property type="match status" value="1"/>
</dbReference>
<dbReference type="STRING" id="1817772.A2527_13175"/>
<feature type="domain" description="Sulfatase N-terminal" evidence="10">
    <location>
        <begin position="272"/>
        <end position="544"/>
    </location>
</feature>
<dbReference type="GO" id="GO:0005886">
    <property type="term" value="C:plasma membrane"/>
    <property type="evidence" value="ECO:0007669"/>
    <property type="project" value="UniProtKB-SubCell"/>
</dbReference>
<keyword evidence="3 9" id="KW-0812">Transmembrane</keyword>
<comment type="caution">
    <text evidence="11">The sequence shown here is derived from an EMBL/GenBank/DDBJ whole genome shotgun (WGS) entry which is preliminary data.</text>
</comment>
<evidence type="ECO:0000259" key="10">
    <source>
        <dbReference type="Pfam" id="PF00884"/>
    </source>
</evidence>
<feature type="binding site" evidence="8">
    <location>
        <position position="279"/>
    </location>
    <ligand>
        <name>Mn(2+)</name>
        <dbReference type="ChEBI" id="CHEBI:29035"/>
    </ligand>
</feature>
<evidence type="ECO:0000256" key="9">
    <source>
        <dbReference type="SAM" id="Phobius"/>
    </source>
</evidence>
<gene>
    <name evidence="11" type="ORF">A2527_13175</name>
</gene>
<dbReference type="Gene3D" id="3.40.720.10">
    <property type="entry name" value="Alkaline Phosphatase, subunit A"/>
    <property type="match status" value="1"/>
</dbReference>
<evidence type="ECO:0000256" key="7">
    <source>
        <dbReference type="PIRSR" id="PIRSR005091-2"/>
    </source>
</evidence>
<accession>A0A1F6GG67</accession>
<evidence type="ECO:0000256" key="5">
    <source>
        <dbReference type="ARBA" id="ARBA00023136"/>
    </source>
</evidence>
<evidence type="ECO:0000256" key="2">
    <source>
        <dbReference type="ARBA" id="ARBA00022475"/>
    </source>
</evidence>
<feature type="transmembrane region" description="Helical" evidence="9">
    <location>
        <begin position="99"/>
        <end position="121"/>
    </location>
</feature>
<dbReference type="InterPro" id="IPR012160">
    <property type="entry name" value="LtaS-like"/>
</dbReference>
<dbReference type="PIRSF" id="PIRSF005091">
    <property type="entry name" value="Mmb_sulf_HI1246"/>
    <property type="match status" value="1"/>
</dbReference>
<keyword evidence="4 9" id="KW-1133">Transmembrane helix</keyword>
<dbReference type="GO" id="GO:0046872">
    <property type="term" value="F:metal ion binding"/>
    <property type="evidence" value="ECO:0007669"/>
    <property type="project" value="UniProtKB-KW"/>
</dbReference>
<feature type="transmembrane region" description="Helical" evidence="9">
    <location>
        <begin position="20"/>
        <end position="45"/>
    </location>
</feature>
<keyword evidence="2" id="KW-1003">Cell membrane</keyword>
<dbReference type="PANTHER" id="PTHR47371">
    <property type="entry name" value="LIPOTEICHOIC ACID SYNTHASE"/>
    <property type="match status" value="1"/>
</dbReference>
<feature type="transmembrane region" description="Helical" evidence="9">
    <location>
        <begin position="145"/>
        <end position="165"/>
    </location>
</feature>
<evidence type="ECO:0000313" key="11">
    <source>
        <dbReference type="EMBL" id="OGG97099.1"/>
    </source>
</evidence>
<evidence type="ECO:0000256" key="4">
    <source>
        <dbReference type="ARBA" id="ARBA00022989"/>
    </source>
</evidence>
<evidence type="ECO:0000256" key="1">
    <source>
        <dbReference type="ARBA" id="ARBA00004651"/>
    </source>
</evidence>
<dbReference type="SUPFAM" id="SSF53649">
    <property type="entry name" value="Alkaline phosphatase-like"/>
    <property type="match status" value="1"/>
</dbReference>
<dbReference type="InterPro" id="IPR050448">
    <property type="entry name" value="OpgB/LTA_synthase_biosynth"/>
</dbReference>
<sequence>MKGWISKSARRQPSKLKGTWALVLGYLFFLTLPFCLARLILWLHYSDQFEGLSSADVFMGFLGGLRFDLSSMSTLLGLPILLSFLPLVRSLSWRRFWHLGIGGISLVILALLVIDLVYFAYVKRHLSYELSAAQGDWGLMVKMAWGGYKGVLLGFAGFSILWLWFWSILGRNQRPGLGLGSFVWLFLLIVALARGGFSAKPVSVIDAYAQGNDQLANLLLNGVFTGSHALLLADGPDHLYYEPKDAVRWAGGDPEAPFPMLRHNPGPKKGLNLVFFLIESLSYDYIDQLGHKNYGVTPNLDKLVQESKVYTRFYASGQRSLEGVQIVLTGLPSVIGLPTLGEGFQARYSSLGNIGQANGYQGLFVQAMKRQSFRGEAVAGATGFKHFYGSEDIPRLLDYPDPEAAPFGWDHETFQFALQKMDELEKPFVSFIVSSTTHTPFPPLPPEFEKYPRDPNAESGFLNTLAYTDWALGQFIEQAKTKPWFENTLIVLTADHAMGNFWDGDYLKRFQIPLIVYGPGIEPGMDPTLGSQIDILPSLIDWLGLQGDYAAIGRPLGEGGLGFAYMRQGPIMMLVNKQGYFRHSLANRLESIDPNGETLPKEAQAKMERQLLSIDQATFQLLLENRWAP</sequence>
<organism evidence="11 12">
    <name type="scientific">Candidatus Lambdaproteobacteria bacterium RIFOXYD2_FULL_50_16</name>
    <dbReference type="NCBI Taxonomy" id="1817772"/>
    <lineage>
        <taxon>Bacteria</taxon>
        <taxon>Pseudomonadati</taxon>
        <taxon>Pseudomonadota</taxon>
        <taxon>Candidatus Lambdaproteobacteria</taxon>
    </lineage>
</organism>
<feature type="binding site" evidence="8">
    <location>
        <position position="496"/>
    </location>
    <ligand>
        <name>Mn(2+)</name>
        <dbReference type="ChEBI" id="CHEBI:29035"/>
    </ligand>
</feature>
<protein>
    <recommendedName>
        <fullName evidence="10">Sulfatase N-terminal domain-containing protein</fullName>
    </recommendedName>
</protein>
<evidence type="ECO:0000256" key="8">
    <source>
        <dbReference type="PIRSR" id="PIRSR005091-3"/>
    </source>
</evidence>
<feature type="active site" evidence="6">
    <location>
        <position position="320"/>
    </location>
</feature>
<feature type="transmembrane region" description="Helical" evidence="9">
    <location>
        <begin position="65"/>
        <end position="87"/>
    </location>
</feature>
<proteinExistence type="predicted"/>
<evidence type="ECO:0000256" key="3">
    <source>
        <dbReference type="ARBA" id="ARBA00022692"/>
    </source>
</evidence>
<dbReference type="InterPro" id="IPR017850">
    <property type="entry name" value="Alkaline_phosphatase_core_sf"/>
</dbReference>
<feature type="binding site" evidence="7">
    <location>
        <position position="438"/>
    </location>
    <ligand>
        <name>substrate</name>
    </ligand>
</feature>
<dbReference type="Pfam" id="PF00884">
    <property type="entry name" value="Sulfatase"/>
    <property type="match status" value="1"/>
</dbReference>
<feature type="transmembrane region" description="Helical" evidence="9">
    <location>
        <begin position="177"/>
        <end position="197"/>
    </location>
</feature>
<reference evidence="11 12" key="1">
    <citation type="journal article" date="2016" name="Nat. Commun.">
        <title>Thousands of microbial genomes shed light on interconnected biogeochemical processes in an aquifer system.</title>
        <authorList>
            <person name="Anantharaman K."/>
            <person name="Brown C.T."/>
            <person name="Hug L.A."/>
            <person name="Sharon I."/>
            <person name="Castelle C.J."/>
            <person name="Probst A.J."/>
            <person name="Thomas B.C."/>
            <person name="Singh A."/>
            <person name="Wilkins M.J."/>
            <person name="Karaoz U."/>
            <person name="Brodie E.L."/>
            <person name="Williams K.H."/>
            <person name="Hubbard S.S."/>
            <person name="Banfield J.F."/>
        </authorList>
    </citation>
    <scope>NUCLEOTIDE SEQUENCE [LARGE SCALE GENOMIC DNA]</scope>
</reference>
<dbReference type="CDD" id="cd16015">
    <property type="entry name" value="LTA_synthase"/>
    <property type="match status" value="1"/>
</dbReference>
<keyword evidence="7" id="KW-0464">Manganese</keyword>
<dbReference type="PANTHER" id="PTHR47371:SF3">
    <property type="entry name" value="PHOSPHOGLYCEROL TRANSFERASE I"/>
    <property type="match status" value="1"/>
</dbReference>
<comment type="subcellular location">
    <subcellularLocation>
        <location evidence="1">Cell membrane</location>
        <topology evidence="1">Multi-pass membrane protein</topology>
    </subcellularLocation>
</comment>
<evidence type="ECO:0000313" key="12">
    <source>
        <dbReference type="Proteomes" id="UP000178449"/>
    </source>
</evidence>
<name>A0A1F6GG67_9PROT</name>
<evidence type="ECO:0000256" key="6">
    <source>
        <dbReference type="PIRSR" id="PIRSR005091-1"/>
    </source>
</evidence>
<feature type="binding site" evidence="8">
    <location>
        <position position="495"/>
    </location>
    <ligand>
        <name>Mn(2+)</name>
        <dbReference type="ChEBI" id="CHEBI:29035"/>
    </ligand>
</feature>
<dbReference type="EMBL" id="MFNE01000005">
    <property type="protein sequence ID" value="OGG97099.1"/>
    <property type="molecule type" value="Genomic_DNA"/>
</dbReference>
<dbReference type="Proteomes" id="UP000178449">
    <property type="component" value="Unassembled WGS sequence"/>
</dbReference>
<keyword evidence="5 9" id="KW-0472">Membrane</keyword>